<dbReference type="Proteomes" id="UP001320420">
    <property type="component" value="Unassembled WGS sequence"/>
</dbReference>
<dbReference type="AlphaFoldDB" id="A0AAN9YUF8"/>
<accession>A0AAN9YUF8</accession>
<name>A0AAN9YUF8_9PEZI</name>
<gene>
    <name evidence="2" type="ORF">SLS62_000429</name>
</gene>
<evidence type="ECO:0000313" key="2">
    <source>
        <dbReference type="EMBL" id="KAK7757416.1"/>
    </source>
</evidence>
<organism evidence="2 3">
    <name type="scientific">Diatrype stigma</name>
    <dbReference type="NCBI Taxonomy" id="117547"/>
    <lineage>
        <taxon>Eukaryota</taxon>
        <taxon>Fungi</taxon>
        <taxon>Dikarya</taxon>
        <taxon>Ascomycota</taxon>
        <taxon>Pezizomycotina</taxon>
        <taxon>Sordariomycetes</taxon>
        <taxon>Xylariomycetidae</taxon>
        <taxon>Xylariales</taxon>
        <taxon>Diatrypaceae</taxon>
        <taxon>Diatrype</taxon>
    </lineage>
</organism>
<evidence type="ECO:0000256" key="1">
    <source>
        <dbReference type="SAM" id="SignalP"/>
    </source>
</evidence>
<dbReference type="EMBL" id="JAKJXP020000002">
    <property type="protein sequence ID" value="KAK7757416.1"/>
    <property type="molecule type" value="Genomic_DNA"/>
</dbReference>
<keyword evidence="3" id="KW-1185">Reference proteome</keyword>
<evidence type="ECO:0000313" key="3">
    <source>
        <dbReference type="Proteomes" id="UP001320420"/>
    </source>
</evidence>
<proteinExistence type="predicted"/>
<comment type="caution">
    <text evidence="2">The sequence shown here is derived from an EMBL/GenBank/DDBJ whole genome shotgun (WGS) entry which is preliminary data.</text>
</comment>
<protein>
    <submittedName>
        <fullName evidence="2">Uncharacterized protein</fullName>
    </submittedName>
</protein>
<feature type="signal peptide" evidence="1">
    <location>
        <begin position="1"/>
        <end position="19"/>
    </location>
</feature>
<keyword evidence="1" id="KW-0732">Signal</keyword>
<reference evidence="2 3" key="1">
    <citation type="submission" date="2024-02" db="EMBL/GenBank/DDBJ databases">
        <title>De novo assembly and annotation of 12 fungi associated with fruit tree decline syndrome in Ontario, Canada.</title>
        <authorList>
            <person name="Sulman M."/>
            <person name="Ellouze W."/>
            <person name="Ilyukhin E."/>
        </authorList>
    </citation>
    <scope>NUCLEOTIDE SEQUENCE [LARGE SCALE GENOMIC DNA]</scope>
    <source>
        <strain evidence="2 3">M11/M66-122</strain>
    </source>
</reference>
<sequence>MKFFELLVTLAVLVTGVSSDFWIYKLRSNDSTSVSPNKAQYQFFTHPPKDCKAVLNVKITPGLRRKDAKLKRRLDVFSLRKKRDSMEWTNDMGFFGVLNNTLFRVDKEKAADPEVIPWPTFEVGSCISDLSKEYACTGPSGAPMRGRSLLHCLSESTNADAEIKDKALAPPVVEEDLGVRTEDVVEHYATKTKAQARMTLTDGRPIKTKNVIVTVTRTVRVRQQRNVSGMPLKRAMKRVMT</sequence>
<feature type="chain" id="PRO_5043019916" evidence="1">
    <location>
        <begin position="20"/>
        <end position="241"/>
    </location>
</feature>